<proteinExistence type="predicted"/>
<feature type="chain" id="PRO_5032802840" description="GPI-anchored protein LLG1-like domain-containing protein" evidence="1">
    <location>
        <begin position="25"/>
        <end position="108"/>
    </location>
</feature>
<dbReference type="InterPro" id="IPR039307">
    <property type="entry name" value="LORELEI-like"/>
</dbReference>
<reference evidence="3" key="1">
    <citation type="submission" date="2020-07" db="EMBL/GenBank/DDBJ databases">
        <title>Genome sequence and genetic diversity analysis of an under-domesticated orphan crop, white fonio (Digitaria exilis).</title>
        <authorList>
            <person name="Bennetzen J.L."/>
            <person name="Chen S."/>
            <person name="Ma X."/>
            <person name="Wang X."/>
            <person name="Yssel A.E.J."/>
            <person name="Chaluvadi S.R."/>
            <person name="Johnson M."/>
            <person name="Gangashetty P."/>
            <person name="Hamidou F."/>
            <person name="Sanogo M.D."/>
            <person name="Zwaenepoel A."/>
            <person name="Wallace J."/>
            <person name="Van De Peer Y."/>
            <person name="Van Deynze A."/>
        </authorList>
    </citation>
    <scope>NUCLEOTIDE SEQUENCE</scope>
    <source>
        <tissue evidence="3">Leaves</tissue>
    </source>
</reference>
<dbReference type="OrthoDB" id="665112at2759"/>
<organism evidence="3 4">
    <name type="scientific">Digitaria exilis</name>
    <dbReference type="NCBI Taxonomy" id="1010633"/>
    <lineage>
        <taxon>Eukaryota</taxon>
        <taxon>Viridiplantae</taxon>
        <taxon>Streptophyta</taxon>
        <taxon>Embryophyta</taxon>
        <taxon>Tracheophyta</taxon>
        <taxon>Spermatophyta</taxon>
        <taxon>Magnoliopsida</taxon>
        <taxon>Liliopsida</taxon>
        <taxon>Poales</taxon>
        <taxon>Poaceae</taxon>
        <taxon>PACMAD clade</taxon>
        <taxon>Panicoideae</taxon>
        <taxon>Panicodae</taxon>
        <taxon>Paniceae</taxon>
        <taxon>Anthephorinae</taxon>
        <taxon>Digitaria</taxon>
    </lineage>
</organism>
<dbReference type="EMBL" id="JACEFO010001778">
    <property type="protein sequence ID" value="KAF8703609.1"/>
    <property type="molecule type" value="Genomic_DNA"/>
</dbReference>
<dbReference type="InterPro" id="IPR058888">
    <property type="entry name" value="LLG1-like"/>
</dbReference>
<comment type="caution">
    <text evidence="3">The sequence shown here is derived from an EMBL/GenBank/DDBJ whole genome shotgun (WGS) entry which is preliminary data.</text>
</comment>
<keyword evidence="1" id="KW-0732">Signal</keyword>
<accession>A0A835BNZ3</accession>
<name>A0A835BNZ3_9POAL</name>
<dbReference type="Proteomes" id="UP000636709">
    <property type="component" value="Unassembled WGS sequence"/>
</dbReference>
<dbReference type="PANTHER" id="PTHR31533">
    <property type="entry name" value="GPI-ANCHORED PROTEIN LLG1-RELATED-RELATED"/>
    <property type="match status" value="1"/>
</dbReference>
<feature type="domain" description="GPI-anchored protein LLG1-like" evidence="2">
    <location>
        <begin position="61"/>
        <end position="108"/>
    </location>
</feature>
<evidence type="ECO:0000313" key="3">
    <source>
        <dbReference type="EMBL" id="KAF8703609.1"/>
    </source>
</evidence>
<evidence type="ECO:0000313" key="4">
    <source>
        <dbReference type="Proteomes" id="UP000636709"/>
    </source>
</evidence>
<gene>
    <name evidence="3" type="ORF">HU200_032429</name>
</gene>
<protein>
    <recommendedName>
        <fullName evidence="2">GPI-anchored protein LLG1-like domain-containing protein</fullName>
    </recommendedName>
</protein>
<dbReference type="AlphaFoldDB" id="A0A835BNZ3"/>
<dbReference type="Pfam" id="PF26578">
    <property type="entry name" value="LLG1"/>
    <property type="match status" value="1"/>
</dbReference>
<sequence>MGSTSKAAMLFYCVALSVVAVGFAVPEKSPKFISMGALECDNITATTSSRKLAQVECPVRFEHVPGLDTVIKSCRGVPSPQRCCGALKTFACPYRDLIDDNDQNGCAS</sequence>
<evidence type="ECO:0000256" key="1">
    <source>
        <dbReference type="SAM" id="SignalP"/>
    </source>
</evidence>
<keyword evidence="4" id="KW-1185">Reference proteome</keyword>
<dbReference type="PANTHER" id="PTHR31533:SF37">
    <property type="entry name" value="OS04G0500300 PROTEIN"/>
    <property type="match status" value="1"/>
</dbReference>
<feature type="signal peptide" evidence="1">
    <location>
        <begin position="1"/>
        <end position="24"/>
    </location>
</feature>
<evidence type="ECO:0000259" key="2">
    <source>
        <dbReference type="Pfam" id="PF26578"/>
    </source>
</evidence>